<organism evidence="11 12">
    <name type="scientific">Monodon monoceros</name>
    <name type="common">Narwhal</name>
    <name type="synonym">Ceratodon monodon</name>
    <dbReference type="NCBI Taxonomy" id="40151"/>
    <lineage>
        <taxon>Eukaryota</taxon>
        <taxon>Metazoa</taxon>
        <taxon>Chordata</taxon>
        <taxon>Craniata</taxon>
        <taxon>Vertebrata</taxon>
        <taxon>Euteleostomi</taxon>
        <taxon>Mammalia</taxon>
        <taxon>Eutheria</taxon>
        <taxon>Laurasiatheria</taxon>
        <taxon>Artiodactyla</taxon>
        <taxon>Whippomorpha</taxon>
        <taxon>Cetacea</taxon>
        <taxon>Odontoceti</taxon>
        <taxon>Monodontidae</taxon>
        <taxon>Monodon</taxon>
    </lineage>
</organism>
<dbReference type="GO" id="GO:0016020">
    <property type="term" value="C:membrane"/>
    <property type="evidence" value="ECO:0007669"/>
    <property type="project" value="UniProtKB-SubCell"/>
</dbReference>
<proteinExistence type="inferred from homology"/>
<dbReference type="GO" id="GO:0005768">
    <property type="term" value="C:endosome"/>
    <property type="evidence" value="ECO:0007669"/>
    <property type="project" value="TreeGrafter"/>
</dbReference>
<dbReference type="Ensembl" id="ENSMMNT00015009001.1">
    <property type="protein sequence ID" value="ENSMMNP00015008242.1"/>
    <property type="gene ID" value="ENSMMNG00015006124.1"/>
</dbReference>
<keyword evidence="3 9" id="KW-0812">Transmembrane</keyword>
<keyword evidence="7" id="KW-0325">Glycoprotein</keyword>
<evidence type="ECO:0000313" key="11">
    <source>
        <dbReference type="Ensembl" id="ENSMMNP00015008242.1"/>
    </source>
</evidence>
<dbReference type="AlphaFoldDB" id="A0A8C6B1L5"/>
<dbReference type="GeneTree" id="ENSGT00530000063929"/>
<reference evidence="11" key="2">
    <citation type="submission" date="2025-09" db="UniProtKB">
        <authorList>
            <consortium name="Ensembl"/>
        </authorList>
    </citation>
    <scope>IDENTIFICATION</scope>
</reference>
<dbReference type="InterPro" id="IPR007947">
    <property type="entry name" value="CD164_MGC24"/>
</dbReference>
<evidence type="ECO:0000256" key="1">
    <source>
        <dbReference type="ARBA" id="ARBA00004479"/>
    </source>
</evidence>
<dbReference type="GO" id="GO:0005764">
    <property type="term" value="C:lysosome"/>
    <property type="evidence" value="ECO:0007669"/>
    <property type="project" value="TreeGrafter"/>
</dbReference>
<keyword evidence="5 9" id="KW-1133">Transmembrane helix</keyword>
<gene>
    <name evidence="11" type="primary">LOC114892948</name>
</gene>
<dbReference type="PRINTS" id="PR01701">
    <property type="entry name" value="CD164ANTIGEN"/>
</dbReference>
<evidence type="ECO:0000256" key="10">
    <source>
        <dbReference type="SAM" id="SignalP"/>
    </source>
</evidence>
<keyword evidence="12" id="KW-1185">Reference proteome</keyword>
<dbReference type="Pfam" id="PF05283">
    <property type="entry name" value="MGC-24"/>
    <property type="match status" value="1"/>
</dbReference>
<feature type="region of interest" description="Disordered" evidence="8">
    <location>
        <begin position="90"/>
        <end position="129"/>
    </location>
</feature>
<evidence type="ECO:0000256" key="2">
    <source>
        <dbReference type="ARBA" id="ARBA00005341"/>
    </source>
</evidence>
<comment type="similarity">
    <text evidence="2">Belongs to the CD164 family.</text>
</comment>
<evidence type="ECO:0008006" key="13">
    <source>
        <dbReference type="Google" id="ProtNLM"/>
    </source>
</evidence>
<reference evidence="11" key="1">
    <citation type="submission" date="2025-08" db="UniProtKB">
        <authorList>
            <consortium name="Ensembl"/>
        </authorList>
    </citation>
    <scope>IDENTIFICATION</scope>
</reference>
<dbReference type="PANTHER" id="PTHR11337:SF12">
    <property type="entry name" value="SIALOMUCIN CORE PROTEIN 24"/>
    <property type="match status" value="1"/>
</dbReference>
<evidence type="ECO:0000256" key="3">
    <source>
        <dbReference type="ARBA" id="ARBA00022692"/>
    </source>
</evidence>
<evidence type="ECO:0000256" key="5">
    <source>
        <dbReference type="ARBA" id="ARBA00022989"/>
    </source>
</evidence>
<name>A0A8C6B1L5_MONMO</name>
<evidence type="ECO:0000256" key="4">
    <source>
        <dbReference type="ARBA" id="ARBA00022729"/>
    </source>
</evidence>
<feature type="compositionally biased region" description="Low complexity" evidence="8">
    <location>
        <begin position="93"/>
        <end position="128"/>
    </location>
</feature>
<evidence type="ECO:0000256" key="7">
    <source>
        <dbReference type="ARBA" id="ARBA00023180"/>
    </source>
</evidence>
<dbReference type="Proteomes" id="UP000694561">
    <property type="component" value="Unplaced"/>
</dbReference>
<sequence>MPGLRRPRLSAASCLAALCGMSAAHTTTLASSATTLAALPTITSTASAPPPPLPPGTTPAPEICESHSTVFPVLMLTYCSDNPTVRDGKGVNSTEFSKTTTPPSPSTACTTATTSGTTDTTSTPASQPVRKSTFGAASFVEGTVLVLGVQAVIFFLYQFRKSKERNYRTL</sequence>
<evidence type="ECO:0000256" key="6">
    <source>
        <dbReference type="ARBA" id="ARBA00023136"/>
    </source>
</evidence>
<evidence type="ECO:0000313" key="12">
    <source>
        <dbReference type="Proteomes" id="UP000694561"/>
    </source>
</evidence>
<comment type="subcellular location">
    <subcellularLocation>
        <location evidence="1">Membrane</location>
        <topology evidence="1">Single-pass type I membrane protein</topology>
    </subcellularLocation>
</comment>
<keyword evidence="4 10" id="KW-0732">Signal</keyword>
<feature type="transmembrane region" description="Helical" evidence="9">
    <location>
        <begin position="134"/>
        <end position="157"/>
    </location>
</feature>
<feature type="chain" id="PRO_5034305511" description="CD164 molecule" evidence="10">
    <location>
        <begin position="25"/>
        <end position="170"/>
    </location>
</feature>
<evidence type="ECO:0000256" key="9">
    <source>
        <dbReference type="SAM" id="Phobius"/>
    </source>
</evidence>
<protein>
    <recommendedName>
        <fullName evidence="13">CD164 molecule</fullName>
    </recommendedName>
</protein>
<dbReference type="PANTHER" id="PTHR11337">
    <property type="entry name" value="MUCIN/PORIMIN"/>
    <property type="match status" value="1"/>
</dbReference>
<evidence type="ECO:0000256" key="8">
    <source>
        <dbReference type="SAM" id="MobiDB-lite"/>
    </source>
</evidence>
<accession>A0A8C6B1L5</accession>
<feature type="signal peptide" evidence="10">
    <location>
        <begin position="1"/>
        <end position="24"/>
    </location>
</feature>
<keyword evidence="6 9" id="KW-0472">Membrane</keyword>